<reference evidence="4 5" key="1">
    <citation type="submission" date="2019-10" db="EMBL/GenBank/DDBJ databases">
        <title>New species of Slilvanegrellaceae.</title>
        <authorList>
            <person name="Pitt A."/>
            <person name="Hahn M.W."/>
        </authorList>
    </citation>
    <scope>NUCLEOTIDE SEQUENCE [LARGE SCALE GENOMIC DNA]</scope>
    <source>
        <strain evidence="4 5">SP-Ram-0.45-NSY-1</strain>
    </source>
</reference>
<accession>A0A6N6VXT3</accession>
<dbReference type="Pfam" id="PF00106">
    <property type="entry name" value="adh_short"/>
    <property type="match status" value="1"/>
</dbReference>
<sequence>MIKDSNPNSKKNQTVLITGASSGIGLDFAHLFAKDGYNLVLVARSGDKLEHLTNELIQKYNINCKPISCDLSQPGAAKELFRKTQSLDMHIDFLINNAGFGAMGFFHEIDLNTQTNMIQVNITSLTELTHIYLKPMLQKKFGKILNVASTAAFQPGPLMTVYYATKAFVLSFSEALDNELSGSGVNVTVLCPGPTMTGFQSAAKIDASSKIFNSKIAADSQSVALAGYKALIDSQRLIIPGVVNKIGACSVKFVPRYFATSITRWLQEKRV</sequence>
<comment type="similarity">
    <text evidence="1 3">Belongs to the short-chain dehydrogenases/reductases (SDR) family.</text>
</comment>
<keyword evidence="5" id="KW-1185">Reference proteome</keyword>
<evidence type="ECO:0000256" key="1">
    <source>
        <dbReference type="ARBA" id="ARBA00006484"/>
    </source>
</evidence>
<evidence type="ECO:0000313" key="4">
    <source>
        <dbReference type="EMBL" id="KAB8040944.1"/>
    </source>
</evidence>
<dbReference type="CDD" id="cd05233">
    <property type="entry name" value="SDR_c"/>
    <property type="match status" value="1"/>
</dbReference>
<evidence type="ECO:0000256" key="2">
    <source>
        <dbReference type="ARBA" id="ARBA00023002"/>
    </source>
</evidence>
<comment type="caution">
    <text evidence="4">The sequence shown here is derived from an EMBL/GenBank/DDBJ whole genome shotgun (WGS) entry which is preliminary data.</text>
</comment>
<dbReference type="PRINTS" id="PR00080">
    <property type="entry name" value="SDRFAMILY"/>
</dbReference>
<evidence type="ECO:0000313" key="5">
    <source>
        <dbReference type="Proteomes" id="UP000437748"/>
    </source>
</evidence>
<dbReference type="Proteomes" id="UP000437748">
    <property type="component" value="Unassembled WGS sequence"/>
</dbReference>
<dbReference type="GO" id="GO:0016491">
    <property type="term" value="F:oxidoreductase activity"/>
    <property type="evidence" value="ECO:0007669"/>
    <property type="project" value="UniProtKB-KW"/>
</dbReference>
<dbReference type="PANTHER" id="PTHR42901:SF1">
    <property type="entry name" value="ALCOHOL DEHYDROGENASE"/>
    <property type="match status" value="1"/>
</dbReference>
<keyword evidence="2" id="KW-0560">Oxidoreductase</keyword>
<dbReference type="RefSeq" id="WP_153418467.1">
    <property type="nucleotide sequence ID" value="NZ_WFLM01000001.1"/>
</dbReference>
<evidence type="ECO:0000256" key="3">
    <source>
        <dbReference type="RuleBase" id="RU000363"/>
    </source>
</evidence>
<proteinExistence type="inferred from homology"/>
<dbReference type="InterPro" id="IPR002347">
    <property type="entry name" value="SDR_fam"/>
</dbReference>
<dbReference type="OrthoDB" id="9775296at2"/>
<gene>
    <name evidence="4" type="ORF">GCL60_03150</name>
</gene>
<dbReference type="EMBL" id="WFLM01000001">
    <property type="protein sequence ID" value="KAB8040944.1"/>
    <property type="molecule type" value="Genomic_DNA"/>
</dbReference>
<dbReference type="InterPro" id="IPR036291">
    <property type="entry name" value="NAD(P)-bd_dom_sf"/>
</dbReference>
<name>A0A6N6VXT3_9BACT</name>
<dbReference type="Gene3D" id="3.40.50.720">
    <property type="entry name" value="NAD(P)-binding Rossmann-like Domain"/>
    <property type="match status" value="1"/>
</dbReference>
<dbReference type="PANTHER" id="PTHR42901">
    <property type="entry name" value="ALCOHOL DEHYDROGENASE"/>
    <property type="match status" value="1"/>
</dbReference>
<dbReference type="SUPFAM" id="SSF51735">
    <property type="entry name" value="NAD(P)-binding Rossmann-fold domains"/>
    <property type="match status" value="1"/>
</dbReference>
<organism evidence="4 5">
    <name type="scientific">Silvanigrella paludirubra</name>
    <dbReference type="NCBI Taxonomy" id="2499159"/>
    <lineage>
        <taxon>Bacteria</taxon>
        <taxon>Pseudomonadati</taxon>
        <taxon>Bdellovibrionota</taxon>
        <taxon>Oligoflexia</taxon>
        <taxon>Silvanigrellales</taxon>
        <taxon>Silvanigrellaceae</taxon>
        <taxon>Silvanigrella</taxon>
    </lineage>
</organism>
<dbReference type="AlphaFoldDB" id="A0A6N6VXT3"/>
<protein>
    <submittedName>
        <fullName evidence="4">SDR family NAD(P)-dependent oxidoreductase</fullName>
    </submittedName>
</protein>
<dbReference type="PRINTS" id="PR00081">
    <property type="entry name" value="GDHRDH"/>
</dbReference>
<dbReference type="PIRSF" id="PIRSF000126">
    <property type="entry name" value="11-beta-HSD1"/>
    <property type="match status" value="1"/>
</dbReference>